<reference evidence="2 3" key="1">
    <citation type="submission" date="2020-08" db="EMBL/GenBank/DDBJ databases">
        <title>Plant Genome Project.</title>
        <authorList>
            <person name="Zhang R.-G."/>
        </authorList>
    </citation>
    <scope>NUCLEOTIDE SEQUENCE [LARGE SCALE GENOMIC DNA]</scope>
    <source>
        <strain evidence="2">WSP0</strain>
        <tissue evidence="2">Leaf</tissue>
    </source>
</reference>
<dbReference type="AlphaFoldDB" id="A0AAV6HNB8"/>
<evidence type="ECO:0000256" key="1">
    <source>
        <dbReference type="SAM" id="MobiDB-lite"/>
    </source>
</evidence>
<feature type="region of interest" description="Disordered" evidence="1">
    <location>
        <begin position="99"/>
        <end position="151"/>
    </location>
</feature>
<organism evidence="2 3">
    <name type="scientific">Rhododendron griersonianum</name>
    <dbReference type="NCBI Taxonomy" id="479676"/>
    <lineage>
        <taxon>Eukaryota</taxon>
        <taxon>Viridiplantae</taxon>
        <taxon>Streptophyta</taxon>
        <taxon>Embryophyta</taxon>
        <taxon>Tracheophyta</taxon>
        <taxon>Spermatophyta</taxon>
        <taxon>Magnoliopsida</taxon>
        <taxon>eudicotyledons</taxon>
        <taxon>Gunneridae</taxon>
        <taxon>Pentapetalae</taxon>
        <taxon>asterids</taxon>
        <taxon>Ericales</taxon>
        <taxon>Ericaceae</taxon>
        <taxon>Ericoideae</taxon>
        <taxon>Rhodoreae</taxon>
        <taxon>Rhododendron</taxon>
    </lineage>
</organism>
<protein>
    <submittedName>
        <fullName evidence="2">Uncharacterized protein</fullName>
    </submittedName>
</protein>
<keyword evidence="3" id="KW-1185">Reference proteome</keyword>
<dbReference type="EMBL" id="JACTNZ010000013">
    <property type="protein sequence ID" value="KAG5514442.1"/>
    <property type="molecule type" value="Genomic_DNA"/>
</dbReference>
<sequence>MSCISSSPSFSPSSDKRFWSALHSRIDTLLENRKPIPTQPSSGEIDGAKTMREDSLLLLRGFDSVGYSLSQLSQNLDNALQGARDLARPPTMTEIYQSAMERAESKQEEENDEGKRGLKRKSEAQTCSEEEFDSQKENEKSPKEEGKLKKAKNVGLPLPDLILAISMAAKATSLARELKSIKSDLCFMQERCALLEEENTRLRDGFSEGIRPEEDDLVRLQLEALLAEKSRLANENANLTRENQCLHQIVEYHQLTSQDLSESYSEDVIRGLCLDFSSPPPPIPEEEDIDGNEHEDGNQVTKTPQTDRFGWRTSLAYDQEQQNEEDC</sequence>
<dbReference type="PANTHER" id="PTHR31016:SF2">
    <property type="entry name" value="OS04G0228100 PROTEIN"/>
    <property type="match status" value="1"/>
</dbReference>
<comment type="caution">
    <text evidence="2">The sequence shown here is derived from an EMBL/GenBank/DDBJ whole genome shotgun (WGS) entry which is preliminary data.</text>
</comment>
<dbReference type="PANTHER" id="PTHR31016">
    <property type="entry name" value="OS04G0228100 PROTEIN"/>
    <property type="match status" value="1"/>
</dbReference>
<name>A0AAV6HNB8_9ERIC</name>
<feature type="compositionally biased region" description="Basic and acidic residues" evidence="1">
    <location>
        <begin position="101"/>
        <end position="123"/>
    </location>
</feature>
<proteinExistence type="predicted"/>
<dbReference type="Proteomes" id="UP000823749">
    <property type="component" value="Chromosome 13"/>
</dbReference>
<evidence type="ECO:0000313" key="2">
    <source>
        <dbReference type="EMBL" id="KAG5514442.1"/>
    </source>
</evidence>
<accession>A0AAV6HNB8</accession>
<feature type="region of interest" description="Disordered" evidence="1">
    <location>
        <begin position="278"/>
        <end position="327"/>
    </location>
</feature>
<evidence type="ECO:0000313" key="3">
    <source>
        <dbReference type="Proteomes" id="UP000823749"/>
    </source>
</evidence>
<feature type="compositionally biased region" description="Basic and acidic residues" evidence="1">
    <location>
        <begin position="133"/>
        <end position="148"/>
    </location>
</feature>
<gene>
    <name evidence="2" type="ORF">RHGRI_035755</name>
</gene>